<dbReference type="GO" id="GO:0022857">
    <property type="term" value="F:transmembrane transporter activity"/>
    <property type="evidence" value="ECO:0007669"/>
    <property type="project" value="InterPro"/>
</dbReference>
<name>A0A1V6LSZ1_9FLAO</name>
<dbReference type="Pfam" id="PF07690">
    <property type="entry name" value="MFS_1"/>
    <property type="match status" value="1"/>
</dbReference>
<evidence type="ECO:0000256" key="4">
    <source>
        <dbReference type="ARBA" id="ARBA00022989"/>
    </source>
</evidence>
<feature type="transmembrane region" description="Helical" evidence="6">
    <location>
        <begin position="213"/>
        <end position="235"/>
    </location>
</feature>
<dbReference type="EMBL" id="MTBC01000003">
    <property type="protein sequence ID" value="OQD43294.1"/>
    <property type="molecule type" value="Genomic_DNA"/>
</dbReference>
<reference evidence="8 9" key="1">
    <citation type="submission" date="2016-12" db="EMBL/GenBank/DDBJ databases">
        <authorList>
            <person name="Song W.-J."/>
            <person name="Kurnit D.M."/>
        </authorList>
    </citation>
    <scope>NUCLEOTIDE SEQUENCE [LARGE SCALE GENOMIC DNA]</scope>
    <source>
        <strain evidence="8 9">HSG9</strain>
    </source>
</reference>
<keyword evidence="5 6" id="KW-0472">Membrane</keyword>
<dbReference type="InterPro" id="IPR036259">
    <property type="entry name" value="MFS_trans_sf"/>
</dbReference>
<feature type="transmembrane region" description="Helical" evidence="6">
    <location>
        <begin position="303"/>
        <end position="322"/>
    </location>
</feature>
<evidence type="ECO:0000256" key="3">
    <source>
        <dbReference type="ARBA" id="ARBA00022692"/>
    </source>
</evidence>
<dbReference type="Gene3D" id="1.20.1250.20">
    <property type="entry name" value="MFS general substrate transporter like domains"/>
    <property type="match status" value="2"/>
</dbReference>
<dbReference type="InterPro" id="IPR050189">
    <property type="entry name" value="MFS_Efflux_Transporters"/>
</dbReference>
<feature type="transmembrane region" description="Helical" evidence="6">
    <location>
        <begin position="77"/>
        <end position="98"/>
    </location>
</feature>
<evidence type="ECO:0000313" key="8">
    <source>
        <dbReference type="EMBL" id="OQD43294.1"/>
    </source>
</evidence>
<comment type="caution">
    <text evidence="8">The sequence shown here is derived from an EMBL/GenBank/DDBJ whole genome shotgun (WGS) entry which is preliminary data.</text>
</comment>
<feature type="transmembrane region" description="Helical" evidence="6">
    <location>
        <begin position="279"/>
        <end position="297"/>
    </location>
</feature>
<keyword evidence="9" id="KW-1185">Reference proteome</keyword>
<feature type="transmembrane region" description="Helical" evidence="6">
    <location>
        <begin position="47"/>
        <end position="65"/>
    </location>
</feature>
<feature type="transmembrane region" description="Helical" evidence="6">
    <location>
        <begin position="247"/>
        <end position="267"/>
    </location>
</feature>
<dbReference type="PRINTS" id="PR01035">
    <property type="entry name" value="TCRTETA"/>
</dbReference>
<evidence type="ECO:0000256" key="2">
    <source>
        <dbReference type="ARBA" id="ARBA00022475"/>
    </source>
</evidence>
<sequence>MEKKFNNKKALLSLALGGFGIGLTEFVIMGILPEVANGLQVSIPEAGHFIAAYALGVVVGAPLLASMCDKLPSRKMLLLLMVWFTVFNTLSAFSPNYYTMLSMRFLSGLPHGAFFGIGSIVATTLAKEGKAAQAIAIMFSGLTVANLIGVPLGTYLGQTYSWSISFFLVGIVGILTFLSIFFWMPKIDGEVKQQSDEKEQPKANVPVFKNGELWAIIALTAIGTGGFFAWYSYIAPLITDVANLPEYVVSYAMVIAGAGMVLGNFIGARMAEVYKPLKSVIISLTAMSLVLLINSFFAFNAIVVLVLAFSIGLITFTVAAPLQMAIINSAKGAEKIGASMNQSAFNIGNASGAYLAGLPLVFGFSVTAASVVGAILAGLGVLIAVGIMVYRKQKVKAEKQKKQLASCC</sequence>
<evidence type="ECO:0000256" key="6">
    <source>
        <dbReference type="SAM" id="Phobius"/>
    </source>
</evidence>
<gene>
    <name evidence="8" type="ORF">BUL40_05510</name>
</gene>
<accession>A0A1V6LSZ1</accession>
<dbReference type="RefSeq" id="WP_080318410.1">
    <property type="nucleotide sequence ID" value="NZ_MTBC01000003.1"/>
</dbReference>
<keyword evidence="2" id="KW-1003">Cell membrane</keyword>
<evidence type="ECO:0000313" key="9">
    <source>
        <dbReference type="Proteomes" id="UP000191680"/>
    </source>
</evidence>
<feature type="domain" description="Major facilitator superfamily (MFS) profile" evidence="7">
    <location>
        <begin position="10"/>
        <end position="392"/>
    </location>
</feature>
<organism evidence="8 9">
    <name type="scientific">Croceivirga radicis</name>
    <dbReference type="NCBI Taxonomy" id="1929488"/>
    <lineage>
        <taxon>Bacteria</taxon>
        <taxon>Pseudomonadati</taxon>
        <taxon>Bacteroidota</taxon>
        <taxon>Flavobacteriia</taxon>
        <taxon>Flavobacteriales</taxon>
        <taxon>Flavobacteriaceae</taxon>
        <taxon>Croceivirga</taxon>
    </lineage>
</organism>
<feature type="transmembrane region" description="Helical" evidence="6">
    <location>
        <begin position="368"/>
        <end position="390"/>
    </location>
</feature>
<dbReference type="PROSITE" id="PS50850">
    <property type="entry name" value="MFS"/>
    <property type="match status" value="1"/>
</dbReference>
<dbReference type="OrthoDB" id="9788453at2"/>
<dbReference type="InterPro" id="IPR001958">
    <property type="entry name" value="Tet-R_TetA/multi-R_MdtG-like"/>
</dbReference>
<evidence type="ECO:0000256" key="5">
    <source>
        <dbReference type="ARBA" id="ARBA00023136"/>
    </source>
</evidence>
<dbReference type="AlphaFoldDB" id="A0A1V6LSZ1"/>
<dbReference type="PANTHER" id="PTHR43124:SF6">
    <property type="entry name" value="TRANSPORTER ARAJ-RELATED"/>
    <property type="match status" value="1"/>
</dbReference>
<feature type="transmembrane region" description="Helical" evidence="6">
    <location>
        <begin position="162"/>
        <end position="184"/>
    </location>
</feature>
<dbReference type="SUPFAM" id="SSF103473">
    <property type="entry name" value="MFS general substrate transporter"/>
    <property type="match status" value="1"/>
</dbReference>
<keyword evidence="3 6" id="KW-0812">Transmembrane</keyword>
<feature type="transmembrane region" description="Helical" evidence="6">
    <location>
        <begin position="134"/>
        <end position="156"/>
    </location>
</feature>
<dbReference type="InterPro" id="IPR020846">
    <property type="entry name" value="MFS_dom"/>
</dbReference>
<comment type="subcellular location">
    <subcellularLocation>
        <location evidence="1">Cell membrane</location>
        <topology evidence="1">Multi-pass membrane protein</topology>
    </subcellularLocation>
</comment>
<evidence type="ECO:0000256" key="1">
    <source>
        <dbReference type="ARBA" id="ARBA00004651"/>
    </source>
</evidence>
<evidence type="ECO:0000259" key="7">
    <source>
        <dbReference type="PROSITE" id="PS50850"/>
    </source>
</evidence>
<keyword evidence="4 6" id="KW-1133">Transmembrane helix</keyword>
<proteinExistence type="predicted"/>
<feature type="transmembrane region" description="Helical" evidence="6">
    <location>
        <begin position="12"/>
        <end position="32"/>
    </location>
</feature>
<dbReference type="CDD" id="cd17324">
    <property type="entry name" value="MFS_NepI_like"/>
    <property type="match status" value="1"/>
</dbReference>
<dbReference type="InterPro" id="IPR011701">
    <property type="entry name" value="MFS"/>
</dbReference>
<dbReference type="GO" id="GO:0005886">
    <property type="term" value="C:plasma membrane"/>
    <property type="evidence" value="ECO:0007669"/>
    <property type="project" value="UniProtKB-SubCell"/>
</dbReference>
<dbReference type="Proteomes" id="UP000191680">
    <property type="component" value="Unassembled WGS sequence"/>
</dbReference>
<protein>
    <recommendedName>
        <fullName evidence="7">Major facilitator superfamily (MFS) profile domain-containing protein</fullName>
    </recommendedName>
</protein>
<dbReference type="PANTHER" id="PTHR43124">
    <property type="entry name" value="PURINE EFFLUX PUMP PBUE"/>
    <property type="match status" value="1"/>
</dbReference>